<dbReference type="OrthoDB" id="10028886at2759"/>
<evidence type="ECO:0000313" key="3">
    <source>
        <dbReference type="Proteomes" id="UP000772434"/>
    </source>
</evidence>
<protein>
    <recommendedName>
        <fullName evidence="1">Thiaminase-2/PQQC domain-containing protein</fullName>
    </recommendedName>
</protein>
<keyword evidence="3" id="KW-1185">Reference proteome</keyword>
<dbReference type="PANTHER" id="PTHR20858">
    <property type="entry name" value="PHOSPHOMETHYLPYRIMIDINE KINASE"/>
    <property type="match status" value="1"/>
</dbReference>
<dbReference type="EMBL" id="JADNRY010000967">
    <property type="protein sequence ID" value="KAF9023385.1"/>
    <property type="molecule type" value="Genomic_DNA"/>
</dbReference>
<reference evidence="2" key="1">
    <citation type="submission" date="2020-11" db="EMBL/GenBank/DDBJ databases">
        <authorList>
            <consortium name="DOE Joint Genome Institute"/>
            <person name="Ahrendt S."/>
            <person name="Riley R."/>
            <person name="Andreopoulos W."/>
            <person name="Labutti K."/>
            <person name="Pangilinan J."/>
            <person name="Ruiz-Duenas F.J."/>
            <person name="Barrasa J.M."/>
            <person name="Sanchez-Garcia M."/>
            <person name="Camarero S."/>
            <person name="Miyauchi S."/>
            <person name="Serrano A."/>
            <person name="Linde D."/>
            <person name="Babiker R."/>
            <person name="Drula E."/>
            <person name="Ayuso-Fernandez I."/>
            <person name="Pacheco R."/>
            <person name="Padilla G."/>
            <person name="Ferreira P."/>
            <person name="Barriuso J."/>
            <person name="Kellner H."/>
            <person name="Castanera R."/>
            <person name="Alfaro M."/>
            <person name="Ramirez L."/>
            <person name="Pisabarro A.G."/>
            <person name="Kuo A."/>
            <person name="Tritt A."/>
            <person name="Lipzen A."/>
            <person name="He G."/>
            <person name="Yan M."/>
            <person name="Ng V."/>
            <person name="Cullen D."/>
            <person name="Martin F."/>
            <person name="Rosso M.-N."/>
            <person name="Henrissat B."/>
            <person name="Hibbett D."/>
            <person name="Martinez A.T."/>
            <person name="Grigoriev I.V."/>
        </authorList>
    </citation>
    <scope>NUCLEOTIDE SEQUENCE</scope>
    <source>
        <strain evidence="2">AH 40177</strain>
    </source>
</reference>
<proteinExistence type="predicted"/>
<evidence type="ECO:0000313" key="2">
    <source>
        <dbReference type="EMBL" id="KAF9023385.1"/>
    </source>
</evidence>
<dbReference type="Gene3D" id="1.20.910.10">
    <property type="entry name" value="Heme oxygenase-like"/>
    <property type="match status" value="1"/>
</dbReference>
<dbReference type="PANTHER" id="PTHR20858:SF17">
    <property type="entry name" value="HYDROXYMETHYLPYRIMIDINE_PHOSPHOMETHYLPYRIMIDINE KINASE THI20-RELATED"/>
    <property type="match status" value="1"/>
</dbReference>
<comment type="caution">
    <text evidence="2">The sequence shown here is derived from an EMBL/GenBank/DDBJ whole genome shotgun (WGS) entry which is preliminary data.</text>
</comment>
<dbReference type="GO" id="GO:0008972">
    <property type="term" value="F:phosphomethylpyrimidine kinase activity"/>
    <property type="evidence" value="ECO:0007669"/>
    <property type="project" value="TreeGrafter"/>
</dbReference>
<dbReference type="GO" id="GO:0005829">
    <property type="term" value="C:cytosol"/>
    <property type="evidence" value="ECO:0007669"/>
    <property type="project" value="TreeGrafter"/>
</dbReference>
<dbReference type="Proteomes" id="UP000772434">
    <property type="component" value="Unassembled WGS sequence"/>
</dbReference>
<dbReference type="AlphaFoldDB" id="A0A9P5P5S0"/>
<dbReference type="GO" id="GO:0008902">
    <property type="term" value="F:hydroxymethylpyrimidine kinase activity"/>
    <property type="evidence" value="ECO:0007669"/>
    <property type="project" value="TreeGrafter"/>
</dbReference>
<gene>
    <name evidence="2" type="ORF">BDP27DRAFT_1548622</name>
</gene>
<sequence>MYSTPARQRVNLWTPFFKANSLVLLLRVVNSLWMFYTKALESQMRGGPCMILCLPRIESTTAVRSVQQLRLGWLQALIWPTLSVLQHDSAIGHGHGPLNHFHSMQQLLVPRITPTNPYPLSSLFIRKTSRVWKAYIEHDFVKLLGKGTLPKEHFVHFIRQDYLYLRYYARAYGEIFFLLRYWFGYANDTHEISTHTAFCATFSVSEKTLLTQTAESPVTAAYGAYLIDVGLRGDTTMLLVALLSCLLGYGEVGLWLKKNVRDDCWVILEGNPYLQWIEDYSGERYQGAVRMGLATIEARAAADPLRNTGLKS</sequence>
<dbReference type="GO" id="GO:0009228">
    <property type="term" value="P:thiamine biosynthetic process"/>
    <property type="evidence" value="ECO:0007669"/>
    <property type="project" value="TreeGrafter"/>
</dbReference>
<feature type="non-terminal residue" evidence="2">
    <location>
        <position position="1"/>
    </location>
</feature>
<accession>A0A9P5P5S0</accession>
<evidence type="ECO:0000259" key="1">
    <source>
        <dbReference type="Pfam" id="PF03070"/>
    </source>
</evidence>
<dbReference type="InterPro" id="IPR016084">
    <property type="entry name" value="Haem_Oase-like_multi-hlx"/>
</dbReference>
<feature type="domain" description="Thiaminase-2/PQQC" evidence="1">
    <location>
        <begin position="129"/>
        <end position="297"/>
    </location>
</feature>
<organism evidence="2 3">
    <name type="scientific">Rhodocollybia butyracea</name>
    <dbReference type="NCBI Taxonomy" id="206335"/>
    <lineage>
        <taxon>Eukaryota</taxon>
        <taxon>Fungi</taxon>
        <taxon>Dikarya</taxon>
        <taxon>Basidiomycota</taxon>
        <taxon>Agaricomycotina</taxon>
        <taxon>Agaricomycetes</taxon>
        <taxon>Agaricomycetidae</taxon>
        <taxon>Agaricales</taxon>
        <taxon>Marasmiineae</taxon>
        <taxon>Omphalotaceae</taxon>
        <taxon>Rhodocollybia</taxon>
    </lineage>
</organism>
<dbReference type="SUPFAM" id="SSF48613">
    <property type="entry name" value="Heme oxygenase-like"/>
    <property type="match status" value="1"/>
</dbReference>
<dbReference type="Pfam" id="PF03070">
    <property type="entry name" value="TENA_THI-4"/>
    <property type="match status" value="1"/>
</dbReference>
<name>A0A9P5P5S0_9AGAR</name>
<dbReference type="InterPro" id="IPR004305">
    <property type="entry name" value="Thiaminase-2/PQQC"/>
</dbReference>